<gene>
    <name evidence="3" type="ORF">GCM10022239_18850</name>
</gene>
<evidence type="ECO:0000259" key="2">
    <source>
        <dbReference type="Pfam" id="PF07179"/>
    </source>
</evidence>
<proteinExistence type="predicted"/>
<feature type="region of interest" description="Disordered" evidence="1">
    <location>
        <begin position="1"/>
        <end position="35"/>
    </location>
</feature>
<reference evidence="4" key="1">
    <citation type="journal article" date="2019" name="Int. J. Syst. Evol. Microbiol.">
        <title>The Global Catalogue of Microorganisms (GCM) 10K type strain sequencing project: providing services to taxonomists for standard genome sequencing and annotation.</title>
        <authorList>
            <consortium name="The Broad Institute Genomics Platform"/>
            <consortium name="The Broad Institute Genome Sequencing Center for Infectious Disease"/>
            <person name="Wu L."/>
            <person name="Ma J."/>
        </authorList>
    </citation>
    <scope>NUCLEOTIDE SEQUENCE [LARGE SCALE GENOMIC DNA]</scope>
    <source>
        <strain evidence="4">JCM 16949</strain>
    </source>
</reference>
<accession>A0ABP7FNB2</accession>
<dbReference type="RefSeq" id="WP_344756034.1">
    <property type="nucleotide sequence ID" value="NZ_BAABAE010000003.1"/>
</dbReference>
<keyword evidence="4" id="KW-1185">Reference proteome</keyword>
<name>A0ABP7FNB2_9MICO</name>
<organism evidence="3 4">
    <name type="scientific">Leifsonella bigeumensis</name>
    <dbReference type="NCBI Taxonomy" id="433643"/>
    <lineage>
        <taxon>Bacteria</taxon>
        <taxon>Bacillati</taxon>
        <taxon>Actinomycetota</taxon>
        <taxon>Actinomycetes</taxon>
        <taxon>Micrococcales</taxon>
        <taxon>Microbacteriaceae</taxon>
        <taxon>Leifsonella</taxon>
    </lineage>
</organism>
<evidence type="ECO:0000313" key="4">
    <source>
        <dbReference type="Proteomes" id="UP001501004"/>
    </source>
</evidence>
<evidence type="ECO:0000256" key="1">
    <source>
        <dbReference type="SAM" id="MobiDB-lite"/>
    </source>
</evidence>
<comment type="caution">
    <text evidence="3">The sequence shown here is derived from an EMBL/GenBank/DDBJ whole genome shotgun (WGS) entry which is preliminary data.</text>
</comment>
<sequence>MTEPGPLTDSAGQPWAGRHFEPNPSPDDDGSAPPALLEAIAGFRSGEADEVAVVQAFRASRLLIPLLARLGEAGVNAEGKKIDKSQELSIVTVAGPDGRTVLPVFSSVTAMSAWNPVARPVPAVGPRVALAAASEGTDLVVLDPTSETEFAIRRPALWAIARQQEWTPSFRSAEVAAEFAASVVDEPSVRGLVLTAGDPDARLRGPELRVELTLIPGLEGSQLEDLLSRLSARWAQSELIADRVDSLEVALRSS</sequence>
<dbReference type="InterPro" id="IPR009839">
    <property type="entry name" value="SseB_N"/>
</dbReference>
<protein>
    <submittedName>
        <fullName evidence="3">SseB family protein</fullName>
    </submittedName>
</protein>
<feature type="domain" description="SseB protein N-terminal" evidence="2">
    <location>
        <begin position="37"/>
        <end position="159"/>
    </location>
</feature>
<dbReference type="Pfam" id="PF07179">
    <property type="entry name" value="SseB"/>
    <property type="match status" value="1"/>
</dbReference>
<dbReference type="EMBL" id="BAABAE010000003">
    <property type="protein sequence ID" value="GAA3743632.1"/>
    <property type="molecule type" value="Genomic_DNA"/>
</dbReference>
<dbReference type="Proteomes" id="UP001501004">
    <property type="component" value="Unassembled WGS sequence"/>
</dbReference>
<evidence type="ECO:0000313" key="3">
    <source>
        <dbReference type="EMBL" id="GAA3743632.1"/>
    </source>
</evidence>